<evidence type="ECO:0000256" key="1">
    <source>
        <dbReference type="SAM" id="MobiDB-lite"/>
    </source>
</evidence>
<dbReference type="RefSeq" id="WP_006038266.1">
    <property type="nucleotide sequence ID" value="NZ_AEDD01000005.1"/>
</dbReference>
<dbReference type="Proteomes" id="UP000005387">
    <property type="component" value="Unassembled WGS sequence"/>
</dbReference>
<organism evidence="2 3">
    <name type="scientific">Paenibacillus curdlanolyticus YK9</name>
    <dbReference type="NCBI Taxonomy" id="717606"/>
    <lineage>
        <taxon>Bacteria</taxon>
        <taxon>Bacillati</taxon>
        <taxon>Bacillota</taxon>
        <taxon>Bacilli</taxon>
        <taxon>Bacillales</taxon>
        <taxon>Paenibacillaceae</taxon>
        <taxon>Paenibacillus</taxon>
    </lineage>
</organism>
<reference evidence="2 3" key="1">
    <citation type="submission" date="2010-07" db="EMBL/GenBank/DDBJ databases">
        <title>The draft genome of Paenibacillus curdlanolyticus YK9.</title>
        <authorList>
            <consortium name="US DOE Joint Genome Institute (JGI-PGF)"/>
            <person name="Lucas S."/>
            <person name="Copeland A."/>
            <person name="Lapidus A."/>
            <person name="Cheng J.-F."/>
            <person name="Bruce D."/>
            <person name="Goodwin L."/>
            <person name="Pitluck S."/>
            <person name="Land M.L."/>
            <person name="Hauser L."/>
            <person name="Chang Y.-J."/>
            <person name="Jeffries C."/>
            <person name="Anderson I.J."/>
            <person name="Johnson E."/>
            <person name="Loganathan U."/>
            <person name="Mulhopadhyay B."/>
            <person name="Kyrpides N."/>
            <person name="Woyke T.J."/>
        </authorList>
    </citation>
    <scope>NUCLEOTIDE SEQUENCE [LARGE SCALE GENOMIC DNA]</scope>
    <source>
        <strain evidence="2 3">YK9</strain>
    </source>
</reference>
<gene>
    <name evidence="2" type="ORF">PaecuDRAFT_2270</name>
</gene>
<dbReference type="eggNOG" id="COG1475">
    <property type="taxonomic scope" value="Bacteria"/>
</dbReference>
<feature type="region of interest" description="Disordered" evidence="1">
    <location>
        <begin position="264"/>
        <end position="386"/>
    </location>
</feature>
<dbReference type="OrthoDB" id="9769293at2"/>
<keyword evidence="3" id="KW-1185">Reference proteome</keyword>
<dbReference type="STRING" id="717606.PaecuDRAFT_2270"/>
<dbReference type="EMBL" id="AEDD01000005">
    <property type="protein sequence ID" value="EFM11017.1"/>
    <property type="molecule type" value="Genomic_DNA"/>
</dbReference>
<evidence type="ECO:0000313" key="2">
    <source>
        <dbReference type="EMBL" id="EFM11017.1"/>
    </source>
</evidence>
<dbReference type="InterPro" id="IPR036086">
    <property type="entry name" value="ParB/Sulfiredoxin_sf"/>
</dbReference>
<proteinExistence type="predicted"/>
<dbReference type="CDD" id="cd16387">
    <property type="entry name" value="ParB_N_Srx"/>
    <property type="match status" value="1"/>
</dbReference>
<dbReference type="SUPFAM" id="SSF110849">
    <property type="entry name" value="ParB/Sulfiredoxin"/>
    <property type="match status" value="1"/>
</dbReference>
<sequence>MKPKVIKINDLHINEDNPRDESQEDEAAAMKILFKNEKKLFNLMKSIAEYGFEISERIIVVENGAPNKYLILDGNRRITCIKLLNTPELLPPDLDNRNRVINRIKKIKEDFNYKSIPAVDCVIYDIPAEEFLMKRTIQNKHTGENNGAGRLAWDYKAQNRFMNDDYKIYLVEFLDNILKVERSLSTMERIFSDPDMRTRVGVIIDKKLPEIKLINSDSEKKLYYILQLIKNKKVTVSDVYYKEDRENFYNKYFIENENWRSLLSDSEERQPENKPVVDERPEQPENKPVVDERPEQPENKFVVDERPEQPENKFVVEERPDRPENKSVVEERPEQPEDRTIKVELGNPDAEVPTAKQPDEKTDNQEEQATLHANPESQPNPLDNLKQQKPENISFLFQGIIYYGGHPGIKRALYELHRLRVSTYTLSATYLTRTLLECTLQEYLIKNGLFNEWKKPEKDPSITDLLNYCVSNKSMQNINQNYQRTINVSFGKKDHDELNSITHGKYNLPSPDILWDIERRWRILIKHMIENLNSHI</sequence>
<name>E0I9D3_9BACL</name>
<accession>E0I9D3</accession>
<protein>
    <recommendedName>
        <fullName evidence="4">ParB/Sulfiredoxin domain-containing protein</fullName>
    </recommendedName>
</protein>
<dbReference type="AlphaFoldDB" id="E0I9D3"/>
<evidence type="ECO:0008006" key="4">
    <source>
        <dbReference type="Google" id="ProtNLM"/>
    </source>
</evidence>
<feature type="compositionally biased region" description="Basic and acidic residues" evidence="1">
    <location>
        <begin position="266"/>
        <end position="342"/>
    </location>
</feature>
<evidence type="ECO:0000313" key="3">
    <source>
        <dbReference type="Proteomes" id="UP000005387"/>
    </source>
</evidence>
<dbReference type="Gene3D" id="3.90.1530.10">
    <property type="entry name" value="Conserved hypothetical protein from pyrococcus furiosus pfu- 392566-001, ParB domain"/>
    <property type="match status" value="1"/>
</dbReference>
<feature type="compositionally biased region" description="Polar residues" evidence="1">
    <location>
        <begin position="375"/>
        <end position="386"/>
    </location>
</feature>